<feature type="transmembrane region" description="Helical" evidence="1">
    <location>
        <begin position="108"/>
        <end position="127"/>
    </location>
</feature>
<sequence>MLFRKLIIIACLSAIISGFILGTLQSFSTTKIIYSAEKYEVTEHEHTHDIAHEDNVDEEWGPKDGAERVGYTYLADILIAFGHSLLLTSFMALMYLKFGKPEISWRSGLIIGMGGYLSFYLATVMGLPPEVPGTLAADLQLRQIWWTLTVVATV</sequence>
<dbReference type="InterPro" id="IPR012666">
    <property type="entry name" value="CbtA_put"/>
</dbReference>
<protein>
    <submittedName>
        <fullName evidence="2">Predicted cobalt transporter CbtA</fullName>
    </submittedName>
</protein>
<keyword evidence="1" id="KW-1133">Transmembrane helix</keyword>
<name>A0A3B0WNV2_9ZZZZ</name>
<evidence type="ECO:0000256" key="1">
    <source>
        <dbReference type="SAM" id="Phobius"/>
    </source>
</evidence>
<proteinExistence type="predicted"/>
<dbReference type="EMBL" id="UOFF01000049">
    <property type="protein sequence ID" value="VAW54083.1"/>
    <property type="molecule type" value="Genomic_DNA"/>
</dbReference>
<keyword evidence="1" id="KW-0812">Transmembrane</keyword>
<feature type="non-terminal residue" evidence="2">
    <location>
        <position position="154"/>
    </location>
</feature>
<gene>
    <name evidence="2" type="ORF">MNBD_GAMMA07-460</name>
</gene>
<keyword evidence="1" id="KW-0472">Membrane</keyword>
<dbReference type="AlphaFoldDB" id="A0A3B0WNV2"/>
<feature type="transmembrane region" description="Helical" evidence="1">
    <location>
        <begin position="77"/>
        <end position="96"/>
    </location>
</feature>
<accession>A0A3B0WNV2</accession>
<dbReference type="Pfam" id="PF09490">
    <property type="entry name" value="CbtA"/>
    <property type="match status" value="1"/>
</dbReference>
<reference evidence="2" key="1">
    <citation type="submission" date="2018-06" db="EMBL/GenBank/DDBJ databases">
        <authorList>
            <person name="Zhirakovskaya E."/>
        </authorList>
    </citation>
    <scope>NUCLEOTIDE SEQUENCE</scope>
</reference>
<organism evidence="2">
    <name type="scientific">hydrothermal vent metagenome</name>
    <dbReference type="NCBI Taxonomy" id="652676"/>
    <lineage>
        <taxon>unclassified sequences</taxon>
        <taxon>metagenomes</taxon>
        <taxon>ecological metagenomes</taxon>
    </lineage>
</organism>
<evidence type="ECO:0000313" key="2">
    <source>
        <dbReference type="EMBL" id="VAW54083.1"/>
    </source>
</evidence>